<dbReference type="SUPFAM" id="SSF47616">
    <property type="entry name" value="GST C-terminal domain-like"/>
    <property type="match status" value="1"/>
</dbReference>
<organism evidence="3 4">
    <name type="scientific">Lichenicola cladoniae</name>
    <dbReference type="NCBI Taxonomy" id="1484109"/>
    <lineage>
        <taxon>Bacteria</taxon>
        <taxon>Pseudomonadati</taxon>
        <taxon>Pseudomonadota</taxon>
        <taxon>Alphaproteobacteria</taxon>
        <taxon>Acetobacterales</taxon>
        <taxon>Acetobacteraceae</taxon>
        <taxon>Lichenicola</taxon>
    </lineage>
</organism>
<accession>A0A6M8HTW6</accession>
<dbReference type="SUPFAM" id="SSF52833">
    <property type="entry name" value="Thioredoxin-like"/>
    <property type="match status" value="1"/>
</dbReference>
<dbReference type="Pfam" id="PF13409">
    <property type="entry name" value="GST_N_2"/>
    <property type="match status" value="1"/>
</dbReference>
<gene>
    <name evidence="3" type="ORF">HN018_19775</name>
</gene>
<protein>
    <submittedName>
        <fullName evidence="3">Glutathione S-transferase</fullName>
    </submittedName>
</protein>
<dbReference type="InterPro" id="IPR040079">
    <property type="entry name" value="Glutathione_S-Trfase"/>
</dbReference>
<dbReference type="Gene3D" id="3.40.30.10">
    <property type="entry name" value="Glutaredoxin"/>
    <property type="match status" value="1"/>
</dbReference>
<dbReference type="InterPro" id="IPR036249">
    <property type="entry name" value="Thioredoxin-like_sf"/>
</dbReference>
<dbReference type="PANTHER" id="PTHR44051:SF8">
    <property type="entry name" value="GLUTATHIONE S-TRANSFERASE GSTA"/>
    <property type="match status" value="1"/>
</dbReference>
<dbReference type="InterPro" id="IPR010987">
    <property type="entry name" value="Glutathione-S-Trfase_C-like"/>
</dbReference>
<dbReference type="InterPro" id="IPR004045">
    <property type="entry name" value="Glutathione_S-Trfase_N"/>
</dbReference>
<feature type="domain" description="GST C-terminal" evidence="2">
    <location>
        <begin position="88"/>
        <end position="221"/>
    </location>
</feature>
<dbReference type="InterPro" id="IPR004046">
    <property type="entry name" value="GST_C"/>
</dbReference>
<feature type="domain" description="GST N-terminal" evidence="1">
    <location>
        <begin position="1"/>
        <end position="83"/>
    </location>
</feature>
<dbReference type="InterPro" id="IPR036282">
    <property type="entry name" value="Glutathione-S-Trfase_C_sf"/>
</dbReference>
<dbReference type="PANTHER" id="PTHR44051">
    <property type="entry name" value="GLUTATHIONE S-TRANSFERASE-RELATED"/>
    <property type="match status" value="1"/>
</dbReference>
<dbReference type="CDD" id="cd03051">
    <property type="entry name" value="GST_N_GTT2_like"/>
    <property type="match status" value="1"/>
</dbReference>
<evidence type="ECO:0000313" key="4">
    <source>
        <dbReference type="Proteomes" id="UP000500767"/>
    </source>
</evidence>
<dbReference type="SFLD" id="SFLDS00019">
    <property type="entry name" value="Glutathione_Transferase_(cytos"/>
    <property type="match status" value="1"/>
</dbReference>
<dbReference type="Proteomes" id="UP000500767">
    <property type="component" value="Chromosome"/>
</dbReference>
<dbReference type="InterPro" id="IPR034346">
    <property type="entry name" value="Gtt2-like_C"/>
</dbReference>
<sequence length="228" mass="25380">MKIYDRPGFPNPARIRIVLAEKNLDAKIEFVSIDLIGAEHKQTAFLAKNPSGVLPVLELDDGTFISESTAITEYLDNLDGNPTLTGRTPREKAMIHMMQRRAEAEMLDAVGNYFHNATPGLGPVLQVYKNPEWIDRNAWGNQQRDKALAGAKYFDEVLKTRPYLAGDEFSMADITLFAGLMFADAAGIAIPDEYKALSAWRSKVSELPSVKNRSGQMFAPEDLKRLGF</sequence>
<keyword evidence="3" id="KW-0808">Transferase</keyword>
<dbReference type="Gene3D" id="1.20.1050.10">
    <property type="match status" value="1"/>
</dbReference>
<dbReference type="KEGG" id="lck:HN018_19775"/>
<dbReference type="RefSeq" id="WP_171833657.1">
    <property type="nucleotide sequence ID" value="NZ_CP053708.1"/>
</dbReference>
<dbReference type="PROSITE" id="PS50405">
    <property type="entry name" value="GST_CTER"/>
    <property type="match status" value="1"/>
</dbReference>
<keyword evidence="4" id="KW-1185">Reference proteome</keyword>
<evidence type="ECO:0000259" key="2">
    <source>
        <dbReference type="PROSITE" id="PS50405"/>
    </source>
</evidence>
<evidence type="ECO:0000313" key="3">
    <source>
        <dbReference type="EMBL" id="QKE91974.1"/>
    </source>
</evidence>
<dbReference type="EMBL" id="CP053708">
    <property type="protein sequence ID" value="QKE91974.1"/>
    <property type="molecule type" value="Genomic_DNA"/>
</dbReference>
<evidence type="ECO:0000259" key="1">
    <source>
        <dbReference type="PROSITE" id="PS50404"/>
    </source>
</evidence>
<dbReference type="Pfam" id="PF00043">
    <property type="entry name" value="GST_C"/>
    <property type="match status" value="1"/>
</dbReference>
<proteinExistence type="predicted"/>
<dbReference type="AlphaFoldDB" id="A0A6M8HTW6"/>
<dbReference type="PROSITE" id="PS50404">
    <property type="entry name" value="GST_NTER"/>
    <property type="match status" value="1"/>
</dbReference>
<name>A0A6M8HTW6_9PROT</name>
<dbReference type="CDD" id="cd03182">
    <property type="entry name" value="GST_C_GTT2_like"/>
    <property type="match status" value="1"/>
</dbReference>
<dbReference type="InterPro" id="IPR034345">
    <property type="entry name" value="Gtt2-like_N"/>
</dbReference>
<reference evidence="3 4" key="1">
    <citation type="journal article" date="2014" name="World J. Microbiol. Biotechnol.">
        <title>Biodiversity and physiological characteristics of Antarctic and Arctic lichens-associated bacteria.</title>
        <authorList>
            <person name="Lee Y.M."/>
            <person name="Kim E.H."/>
            <person name="Lee H.K."/>
            <person name="Hong S.G."/>
        </authorList>
    </citation>
    <scope>NUCLEOTIDE SEQUENCE [LARGE SCALE GENOMIC DNA]</scope>
    <source>
        <strain evidence="3 4">PAMC 26569</strain>
    </source>
</reference>
<dbReference type="SFLD" id="SFLDG00358">
    <property type="entry name" value="Main_(cytGST)"/>
    <property type="match status" value="1"/>
</dbReference>
<dbReference type="GO" id="GO:0016740">
    <property type="term" value="F:transferase activity"/>
    <property type="evidence" value="ECO:0007669"/>
    <property type="project" value="UniProtKB-KW"/>
</dbReference>